<gene>
    <name evidence="4" type="ORF">PRZ03_15305</name>
</gene>
<dbReference type="RefSeq" id="WP_273601120.1">
    <property type="nucleotide sequence ID" value="NZ_JAQQXT010000009.1"/>
</dbReference>
<sequence length="159" mass="17109">MVAFAASSSSARSALSGKARARLTRDTTPDLQSPDLQSPEAAAAALRGFFRIAQAWGLSNDEQQRLLGCGRTTFFDWKAGRIKSGLDAATLERLSHLFGIYAGLQILLPIPERADAWIKKPNSAPLFGGSSALARMLGGQISDLFVVRQYLDAQRGGWA</sequence>
<name>A0ABT5KHT3_9BURK</name>
<evidence type="ECO:0000256" key="1">
    <source>
        <dbReference type="SAM" id="MobiDB-lite"/>
    </source>
</evidence>
<organism evidence="4 5">
    <name type="scientific">Roseateles albus</name>
    <dbReference type="NCBI Taxonomy" id="2987525"/>
    <lineage>
        <taxon>Bacteria</taxon>
        <taxon>Pseudomonadati</taxon>
        <taxon>Pseudomonadota</taxon>
        <taxon>Betaproteobacteria</taxon>
        <taxon>Burkholderiales</taxon>
        <taxon>Sphaerotilaceae</taxon>
        <taxon>Roseateles</taxon>
    </lineage>
</organism>
<dbReference type="EMBL" id="JAQQXT010000009">
    <property type="protein sequence ID" value="MDC8772952.1"/>
    <property type="molecule type" value="Genomic_DNA"/>
</dbReference>
<feature type="domain" description="Antitoxin Xre/MbcA/ParS-like toxin-binding" evidence="2">
    <location>
        <begin position="104"/>
        <end position="157"/>
    </location>
</feature>
<feature type="domain" description="Antitoxin Xre-like helix-turn-helix" evidence="3">
    <location>
        <begin position="36"/>
        <end position="97"/>
    </location>
</feature>
<protein>
    <submittedName>
        <fullName evidence="4">DUF2384 domain-containing protein</fullName>
    </submittedName>
</protein>
<evidence type="ECO:0000313" key="5">
    <source>
        <dbReference type="Proteomes" id="UP001221189"/>
    </source>
</evidence>
<dbReference type="InterPro" id="IPR046847">
    <property type="entry name" value="Xre-like_HTH"/>
</dbReference>
<proteinExistence type="predicted"/>
<dbReference type="Pfam" id="PF20432">
    <property type="entry name" value="Xre-like-HTH"/>
    <property type="match status" value="1"/>
</dbReference>
<feature type="region of interest" description="Disordered" evidence="1">
    <location>
        <begin position="17"/>
        <end position="37"/>
    </location>
</feature>
<evidence type="ECO:0000313" key="4">
    <source>
        <dbReference type="EMBL" id="MDC8772952.1"/>
    </source>
</evidence>
<keyword evidence="5" id="KW-1185">Reference proteome</keyword>
<comment type="caution">
    <text evidence="4">The sequence shown here is derived from an EMBL/GenBank/DDBJ whole genome shotgun (WGS) entry which is preliminary data.</text>
</comment>
<reference evidence="4 5" key="1">
    <citation type="submission" date="2022-10" db="EMBL/GenBank/DDBJ databases">
        <title>Paucibacter sp. hw1 Genome sequencing.</title>
        <authorList>
            <person name="Park S."/>
        </authorList>
    </citation>
    <scope>NUCLEOTIDE SEQUENCE [LARGE SCALE GENOMIC DNA]</scope>
    <source>
        <strain evidence="5">hw1</strain>
    </source>
</reference>
<dbReference type="InterPro" id="IPR024467">
    <property type="entry name" value="Xre/MbcA/ParS-like_toxin-bd"/>
</dbReference>
<dbReference type="Proteomes" id="UP001221189">
    <property type="component" value="Unassembled WGS sequence"/>
</dbReference>
<dbReference type="Pfam" id="PF09722">
    <property type="entry name" value="Xre_MbcA_ParS_C"/>
    <property type="match status" value="1"/>
</dbReference>
<evidence type="ECO:0000259" key="2">
    <source>
        <dbReference type="Pfam" id="PF09722"/>
    </source>
</evidence>
<evidence type="ECO:0000259" key="3">
    <source>
        <dbReference type="Pfam" id="PF20432"/>
    </source>
</evidence>
<accession>A0ABT5KHT3</accession>